<dbReference type="GO" id="GO:0043565">
    <property type="term" value="F:sequence-specific DNA binding"/>
    <property type="evidence" value="ECO:0007669"/>
    <property type="project" value="InterPro"/>
</dbReference>
<keyword evidence="5" id="KW-1185">Reference proteome</keyword>
<dbReference type="Gene3D" id="1.10.10.60">
    <property type="entry name" value="Homeodomain-like"/>
    <property type="match status" value="2"/>
</dbReference>
<keyword evidence="2" id="KW-0804">Transcription</keyword>
<evidence type="ECO:0000259" key="3">
    <source>
        <dbReference type="PROSITE" id="PS01124"/>
    </source>
</evidence>
<reference evidence="5" key="1">
    <citation type="submission" date="2018-05" db="EMBL/GenBank/DDBJ databases">
        <authorList>
            <person name="Li Y."/>
        </authorList>
    </citation>
    <scope>NUCLEOTIDE SEQUENCE [LARGE SCALE GENOMIC DNA]</scope>
    <source>
        <strain evidence="5">3d-2-2</strain>
    </source>
</reference>
<dbReference type="PROSITE" id="PS01124">
    <property type="entry name" value="HTH_ARAC_FAMILY_2"/>
    <property type="match status" value="1"/>
</dbReference>
<dbReference type="RefSeq" id="WP_109060053.1">
    <property type="nucleotide sequence ID" value="NZ_QETA01000001.1"/>
</dbReference>
<evidence type="ECO:0000256" key="2">
    <source>
        <dbReference type="ARBA" id="ARBA00023163"/>
    </source>
</evidence>
<dbReference type="AlphaFoldDB" id="A0A2V1K351"/>
<dbReference type="EMBL" id="QETA01000001">
    <property type="protein sequence ID" value="PWF24648.1"/>
    <property type="molecule type" value="Genomic_DNA"/>
</dbReference>
<name>A0A2V1K351_9BURK</name>
<dbReference type="GO" id="GO:0003700">
    <property type="term" value="F:DNA-binding transcription factor activity"/>
    <property type="evidence" value="ECO:0007669"/>
    <property type="project" value="InterPro"/>
</dbReference>
<keyword evidence="1" id="KW-0805">Transcription regulation</keyword>
<dbReference type="InterPro" id="IPR053142">
    <property type="entry name" value="PchR_regulatory_protein"/>
</dbReference>
<feature type="domain" description="HTH araC/xylS-type" evidence="3">
    <location>
        <begin position="236"/>
        <end position="334"/>
    </location>
</feature>
<evidence type="ECO:0000313" key="4">
    <source>
        <dbReference type="EMBL" id="PWF24648.1"/>
    </source>
</evidence>
<dbReference type="SMART" id="SM00342">
    <property type="entry name" value="HTH_ARAC"/>
    <property type="match status" value="1"/>
</dbReference>
<accession>A0A2V1K351</accession>
<comment type="caution">
    <text evidence="4">The sequence shown here is derived from an EMBL/GenBank/DDBJ whole genome shotgun (WGS) entry which is preliminary data.</text>
</comment>
<dbReference type="Pfam" id="PF12833">
    <property type="entry name" value="HTH_18"/>
    <property type="match status" value="1"/>
</dbReference>
<dbReference type="PANTHER" id="PTHR47893:SF1">
    <property type="entry name" value="REGULATORY PROTEIN PCHR"/>
    <property type="match status" value="1"/>
</dbReference>
<protein>
    <submittedName>
        <fullName evidence="4">AraC family transcriptional regulator</fullName>
    </submittedName>
</protein>
<organism evidence="4 5">
    <name type="scientific">Corticimicrobacter populi</name>
    <dbReference type="NCBI Taxonomy" id="2175229"/>
    <lineage>
        <taxon>Bacteria</taxon>
        <taxon>Pseudomonadati</taxon>
        <taxon>Pseudomonadota</taxon>
        <taxon>Betaproteobacteria</taxon>
        <taxon>Burkholderiales</taxon>
        <taxon>Alcaligenaceae</taxon>
        <taxon>Corticimicrobacter</taxon>
    </lineage>
</organism>
<sequence length="335" mass="37052">MARAVTSLLYEQDLKRQLGLISSEVDAPVPASATDEARAAVRGRFSVLPLRDGLYLHMSDTVQVRDHVSSRILHEGLKLALVIDGQVDMTYGPHRFLLGPGWGAEQGPSAQAAAVNLRQSVLCVRRGRAGRKARAISLTLEPSWIGDASISGGDDWSTVRHFLETHLATCVWQPSGRICALAGQMLCTNVYDDPMQRLYLESRAIEIVSEAFQQIAGTGRAVAHEGMPVREQRRLLSIREWLDSGEADQLSVSEIARRFGMSASTLQRYFRQAYGQTVFEYLRRCRMARARKALENESVSVAQAATIAGYASPTNFATAMRRLYGLSPARMRSRV</sequence>
<dbReference type="PANTHER" id="PTHR47893">
    <property type="entry name" value="REGULATORY PROTEIN PCHR"/>
    <property type="match status" value="1"/>
</dbReference>
<dbReference type="InterPro" id="IPR009057">
    <property type="entry name" value="Homeodomain-like_sf"/>
</dbReference>
<evidence type="ECO:0000256" key="1">
    <source>
        <dbReference type="ARBA" id="ARBA00023015"/>
    </source>
</evidence>
<dbReference type="SUPFAM" id="SSF46689">
    <property type="entry name" value="Homeodomain-like"/>
    <property type="match status" value="2"/>
</dbReference>
<proteinExistence type="predicted"/>
<dbReference type="Proteomes" id="UP000245212">
    <property type="component" value="Unassembled WGS sequence"/>
</dbReference>
<gene>
    <name evidence="4" type="ORF">DD235_00130</name>
</gene>
<evidence type="ECO:0000313" key="5">
    <source>
        <dbReference type="Proteomes" id="UP000245212"/>
    </source>
</evidence>
<dbReference type="InterPro" id="IPR018060">
    <property type="entry name" value="HTH_AraC"/>
</dbReference>